<proteinExistence type="predicted"/>
<evidence type="ECO:0000313" key="2">
    <source>
        <dbReference type="Proteomes" id="UP001500711"/>
    </source>
</evidence>
<dbReference type="Proteomes" id="UP001500711">
    <property type="component" value="Unassembled WGS sequence"/>
</dbReference>
<organism evidence="1 2">
    <name type="scientific">Lentzea roselyniae</name>
    <dbReference type="NCBI Taxonomy" id="531940"/>
    <lineage>
        <taxon>Bacteria</taxon>
        <taxon>Bacillati</taxon>
        <taxon>Actinomycetota</taxon>
        <taxon>Actinomycetes</taxon>
        <taxon>Pseudonocardiales</taxon>
        <taxon>Pseudonocardiaceae</taxon>
        <taxon>Lentzea</taxon>
    </lineage>
</organism>
<accession>A0ABP7AKS5</accession>
<protein>
    <submittedName>
        <fullName evidence="1">TerD family protein</fullName>
    </submittedName>
</protein>
<comment type="caution">
    <text evidence="1">The sequence shown here is derived from an EMBL/GenBank/DDBJ whole genome shotgun (WGS) entry which is preliminary data.</text>
</comment>
<evidence type="ECO:0000313" key="1">
    <source>
        <dbReference type="EMBL" id="GAA3634479.1"/>
    </source>
</evidence>
<keyword evidence="2" id="KW-1185">Reference proteome</keyword>
<sequence length="691" mass="76854">MTDFVLTLIRRTLRVPLSTGAAGDGRAAARQLDSALLQVGFKASKELLGHVEGLAQPTAYAKTIVDAVRGLVGDDVQHNPYFKDFPHGVPDTVEFWADCVRDALARRVPDFHEIGRGNLLALPRYGRVQHTYEEMLGAHDELLPSIKDHLTVLQLGGTLEEETRRLFLELATSPTPLNEADLTLLAELAEQTGELPDPIPVRENRAVINAARLARGAAPVVDTVTDVLRLACQASGGDVTLLEPARLRSFRRPERRLLLAALDSTVEESPGKLGDVLKHREQWKRLGERLHPHEHEQWPHAQDVFAVARKQKTVRSLAGRVEIAFQDNDIRKAAEILSTAPGMLVRQVDRLLRHGTKEDVPHIVDAISKAAPETSGRVLCSLLEHLENRTAPDAARVFANRSRRAWITEDSRPPLDQEAVESITAVLEDEIVRRLPEVSELTVDPDLLDVTVSLSGKASEEGFGVLPRGSRTWVEGELLRFFTYWRQTEMRTDYDLTAALLGPDLDFQGHVSWTNYHHDGAYYSGDLTDASEGATEFIDIPRDASTSRFVVPQVNVYSGEGFNEVAESMFGFMTRDRDQRGKPFEPSTVRARSAMRGTGRVALPVVFERAGDGWVATWLHLYLRGASWGNRIETNRGVLRETIAGVLSRKYFTVARLAELIRRKSNQDGAKLHLTLDNLLDITASVDNARP</sequence>
<reference evidence="2" key="1">
    <citation type="journal article" date="2019" name="Int. J. Syst. Evol. Microbiol.">
        <title>The Global Catalogue of Microorganisms (GCM) 10K type strain sequencing project: providing services to taxonomists for standard genome sequencing and annotation.</title>
        <authorList>
            <consortium name="The Broad Institute Genomics Platform"/>
            <consortium name="The Broad Institute Genome Sequencing Center for Infectious Disease"/>
            <person name="Wu L."/>
            <person name="Ma J."/>
        </authorList>
    </citation>
    <scope>NUCLEOTIDE SEQUENCE [LARGE SCALE GENOMIC DNA]</scope>
    <source>
        <strain evidence="2">JCM 17494</strain>
    </source>
</reference>
<dbReference type="EMBL" id="BAABBE010000005">
    <property type="protein sequence ID" value="GAA3634479.1"/>
    <property type="molecule type" value="Genomic_DNA"/>
</dbReference>
<name>A0ABP7AKS5_9PSEU</name>
<gene>
    <name evidence="1" type="ORF">GCM10022267_21430</name>
</gene>